<dbReference type="InterPro" id="IPR000305">
    <property type="entry name" value="GIY-YIG_endonuc"/>
</dbReference>
<dbReference type="InterPro" id="IPR035901">
    <property type="entry name" value="GIY-YIG_endonuc_sf"/>
</dbReference>
<protein>
    <submittedName>
        <fullName evidence="4">Endonuclease</fullName>
    </submittedName>
</protein>
<reference evidence="4" key="1">
    <citation type="journal article" date="2021" name="Proc. Natl. Acad. Sci. U.S.A.">
        <title>A Catalog of Tens of Thousands of Viruses from Human Metagenomes Reveals Hidden Associations with Chronic Diseases.</title>
        <authorList>
            <person name="Tisza M.J."/>
            <person name="Buck C.B."/>
        </authorList>
    </citation>
    <scope>NUCLEOTIDE SEQUENCE</scope>
    <source>
        <strain evidence="4">CtsK93</strain>
    </source>
</reference>
<name>A0A8S5PKS3_9CAUD</name>
<keyword evidence="2" id="KW-0460">Magnesium</keyword>
<sequence>MKQSGIYSFVYKGKYAYVGQSIDLLNRIETHKRGIKSKKHPNLTFLDDYVLDDFIFNIESECDIEKLNEEEVRIYNLMSHKYIMINKVKCGMAALNGFNIIFRDDVDTTISFKNGTFYIGSFEISKKDNMFCLTDLKNFIIDNSNYNIDITGIMNTNEFRERVLSLLGISITKNKRKIVGELKSLGVYKTIGARTNRKVYCSYEVFITFLFASCPQFYASLCIYLVDNWMNNGKANS</sequence>
<dbReference type="PROSITE" id="PS50164">
    <property type="entry name" value="GIY_YIG"/>
    <property type="match status" value="1"/>
</dbReference>
<keyword evidence="4" id="KW-0255">Endonuclease</keyword>
<dbReference type="Gene3D" id="3.40.1440.10">
    <property type="entry name" value="GIY-YIG endonuclease"/>
    <property type="match status" value="1"/>
</dbReference>
<feature type="domain" description="GIY-YIG" evidence="3">
    <location>
        <begin position="2"/>
        <end position="84"/>
    </location>
</feature>
<dbReference type="Pfam" id="PF01541">
    <property type="entry name" value="GIY-YIG"/>
    <property type="match status" value="1"/>
</dbReference>
<keyword evidence="4" id="KW-0540">Nuclease</keyword>
<dbReference type="CDD" id="cd00719">
    <property type="entry name" value="GIY-YIG_SF"/>
    <property type="match status" value="1"/>
</dbReference>
<dbReference type="SUPFAM" id="SSF82771">
    <property type="entry name" value="GIY-YIG endonuclease"/>
    <property type="match status" value="1"/>
</dbReference>
<proteinExistence type="predicted"/>
<dbReference type="EMBL" id="BK015446">
    <property type="protein sequence ID" value="DAE07173.1"/>
    <property type="molecule type" value="Genomic_DNA"/>
</dbReference>
<evidence type="ECO:0000256" key="1">
    <source>
        <dbReference type="ARBA" id="ARBA00001946"/>
    </source>
</evidence>
<dbReference type="GO" id="GO:0004519">
    <property type="term" value="F:endonuclease activity"/>
    <property type="evidence" value="ECO:0007669"/>
    <property type="project" value="UniProtKB-KW"/>
</dbReference>
<keyword evidence="4" id="KW-0378">Hydrolase</keyword>
<organism evidence="4">
    <name type="scientific">Myoviridae sp. ctsK93</name>
    <dbReference type="NCBI Taxonomy" id="2825190"/>
    <lineage>
        <taxon>Viruses</taxon>
        <taxon>Duplodnaviria</taxon>
        <taxon>Heunggongvirae</taxon>
        <taxon>Uroviricota</taxon>
        <taxon>Caudoviricetes</taxon>
    </lineage>
</organism>
<comment type="cofactor">
    <cofactor evidence="1">
        <name>Mg(2+)</name>
        <dbReference type="ChEBI" id="CHEBI:18420"/>
    </cofactor>
</comment>
<accession>A0A8S5PKS3</accession>
<evidence type="ECO:0000313" key="4">
    <source>
        <dbReference type="EMBL" id="DAE07173.1"/>
    </source>
</evidence>
<evidence type="ECO:0000259" key="3">
    <source>
        <dbReference type="PROSITE" id="PS50164"/>
    </source>
</evidence>
<evidence type="ECO:0000256" key="2">
    <source>
        <dbReference type="ARBA" id="ARBA00022842"/>
    </source>
</evidence>